<accession>W8C671</accession>
<reference evidence="2" key="1">
    <citation type="submission" date="2013-07" db="EMBL/GenBank/DDBJ databases">
        <authorList>
            <person name="Geib S."/>
        </authorList>
    </citation>
    <scope>NUCLEOTIDE SEQUENCE</scope>
</reference>
<dbReference type="GO" id="GO:0045947">
    <property type="term" value="P:negative regulation of translational initiation"/>
    <property type="evidence" value="ECO:0007669"/>
    <property type="project" value="InterPro"/>
</dbReference>
<reference evidence="2" key="2">
    <citation type="journal article" date="2014" name="BMC Genomics">
        <title>A genomic perspective to assessing quality of mass-reared SIT flies used in Mediterranean fruit fly (Ceratitis capitata) eradication in California.</title>
        <authorList>
            <person name="Calla B."/>
            <person name="Hall B."/>
            <person name="Hou S."/>
            <person name="Geib S.M."/>
        </authorList>
    </citation>
    <scope>NUCLEOTIDE SEQUENCE</scope>
</reference>
<dbReference type="GO" id="GO:0005737">
    <property type="term" value="C:cytoplasm"/>
    <property type="evidence" value="ECO:0007669"/>
    <property type="project" value="TreeGrafter"/>
</dbReference>
<feature type="non-terminal residue" evidence="2">
    <location>
        <position position="1"/>
    </location>
</feature>
<sequence length="201" mass="23680">RVCRPTNTERNELQRFCVRVDVKFFVYNLFNKFLVLTNYCKIFSEFFEGTVIVWHFSYKQFTKVLVCKSVKEKLTNKMILKVPSNDWSDQFEYVVEEDESLSDLEDEQDFSEYLWMENEEEFDKNELKRLEEEDIMKECLEAMLEDELEAELAEWQKAKAEELNAALSSLAVSECNVEHSILNPLAAEFVPQKHIIGLGTS</sequence>
<proteinExistence type="evidence at transcript level"/>
<keyword evidence="1" id="KW-0175">Coiled coil</keyword>
<evidence type="ECO:0000256" key="1">
    <source>
        <dbReference type="SAM" id="Coils"/>
    </source>
</evidence>
<name>W8C671_CERCA</name>
<dbReference type="PANTHER" id="PTHR13154:SF6">
    <property type="entry name" value="GEO05078P1"/>
    <property type="match status" value="1"/>
</dbReference>
<gene>
    <name evidence="2" type="primary">PAI2B</name>
</gene>
<feature type="coiled-coil region" evidence="1">
    <location>
        <begin position="113"/>
        <end position="165"/>
    </location>
</feature>
<evidence type="ECO:0000313" key="2">
    <source>
        <dbReference type="EMBL" id="JAC05264.1"/>
    </source>
</evidence>
<dbReference type="EMBL" id="GAMC01001292">
    <property type="protein sequence ID" value="JAC05264.1"/>
    <property type="molecule type" value="mRNA"/>
</dbReference>
<dbReference type="InterPro" id="IPR040396">
    <property type="entry name" value="PAIP2-like"/>
</dbReference>
<dbReference type="PANTHER" id="PTHR13154">
    <property type="entry name" value="POLYADENYLATE-BINDING PROTEIN-INTERACTING PROTEIN 2"/>
    <property type="match status" value="1"/>
</dbReference>
<dbReference type="GO" id="GO:0000900">
    <property type="term" value="F:mRNA regulatory element binding translation repressor activity"/>
    <property type="evidence" value="ECO:0007669"/>
    <property type="project" value="InterPro"/>
</dbReference>
<dbReference type="AlphaFoldDB" id="W8C671"/>
<organism evidence="2">
    <name type="scientific">Ceratitis capitata</name>
    <name type="common">Mediterranean fruit fly</name>
    <name type="synonym">Tephritis capitata</name>
    <dbReference type="NCBI Taxonomy" id="7213"/>
    <lineage>
        <taxon>Eukaryota</taxon>
        <taxon>Metazoa</taxon>
        <taxon>Ecdysozoa</taxon>
        <taxon>Arthropoda</taxon>
        <taxon>Hexapoda</taxon>
        <taxon>Insecta</taxon>
        <taxon>Pterygota</taxon>
        <taxon>Neoptera</taxon>
        <taxon>Endopterygota</taxon>
        <taxon>Diptera</taxon>
        <taxon>Brachycera</taxon>
        <taxon>Muscomorpha</taxon>
        <taxon>Tephritoidea</taxon>
        <taxon>Tephritidae</taxon>
        <taxon>Ceratitis</taxon>
        <taxon>Ceratitis</taxon>
    </lineage>
</organism>
<protein>
    <submittedName>
        <fullName evidence="2">Polyadenylate-binding protein-interacting protein 2B</fullName>
    </submittedName>
</protein>